<feature type="transmembrane region" description="Helical" evidence="11">
    <location>
        <begin position="45"/>
        <end position="63"/>
    </location>
</feature>
<reference evidence="13" key="1">
    <citation type="thesis" date="2020" institute="ProQuest LLC" country="789 East Eisenhower Parkway, Ann Arbor, MI, USA">
        <title>Comparative Genomics and Chromosome Evolution.</title>
        <authorList>
            <person name="Mudd A.B."/>
        </authorList>
    </citation>
    <scope>NUCLEOTIDE SEQUENCE</scope>
    <source>
        <strain evidence="13">1538</strain>
        <tissue evidence="13">Blood</tissue>
    </source>
</reference>
<evidence type="ECO:0000256" key="7">
    <source>
        <dbReference type="ARBA" id="ARBA00023040"/>
    </source>
</evidence>
<dbReference type="Proteomes" id="UP001181693">
    <property type="component" value="Unassembled WGS sequence"/>
</dbReference>
<keyword evidence="7 11" id="KW-0297">G-protein coupled receptor</keyword>
<evidence type="ECO:0000256" key="3">
    <source>
        <dbReference type="ARBA" id="ARBA00022475"/>
    </source>
</evidence>
<dbReference type="SUPFAM" id="SSF81321">
    <property type="entry name" value="Family A G protein-coupled receptor-like"/>
    <property type="match status" value="1"/>
</dbReference>
<sequence length="312" mass="35597">MAPYILLKAIGFFLLVIVGIPGNIFIILQFTYIRSIEKKLVPSNIILSILSLANLFVGISRIIPQSLNAIGVEDLFDDLQCKFAIYTFRVTRAMSICLTSLLSCHQCILIAPTTKVWVYLKREVTKNIIGIITILWVMNFSIYPYSCLNTHAQKNKTTSPYTLHLIYCDVDFLTYTAYIVNGTIYVVRDFIFVGLMTLASSYMVFILLRHEKNMRSIRSSNKEQNWSAEFKAARSVIMLVVLYVLLFGLDNAMWVYTLTLSNVSNMNDIRVFLASSYAALSPILIILTNPKLHRSWVLSKKNKKEAVELFLL</sequence>
<evidence type="ECO:0000256" key="6">
    <source>
        <dbReference type="ARBA" id="ARBA00022989"/>
    </source>
</evidence>
<evidence type="ECO:0000256" key="5">
    <source>
        <dbReference type="ARBA" id="ARBA00022692"/>
    </source>
</evidence>
<feature type="transmembrane region" description="Helical" evidence="11">
    <location>
        <begin position="12"/>
        <end position="33"/>
    </location>
</feature>
<feature type="transmembrane region" description="Helical" evidence="11">
    <location>
        <begin position="236"/>
        <end position="257"/>
    </location>
</feature>
<keyword evidence="5 11" id="KW-0812">Transmembrane</keyword>
<evidence type="ECO:0000256" key="9">
    <source>
        <dbReference type="ARBA" id="ARBA00023170"/>
    </source>
</evidence>
<evidence type="ECO:0000313" key="14">
    <source>
        <dbReference type="Proteomes" id="UP001181693"/>
    </source>
</evidence>
<dbReference type="FunFam" id="1.20.1070.10:FF:000300">
    <property type="entry name" value="Vomeronasal type-1 receptor"/>
    <property type="match status" value="1"/>
</dbReference>
<evidence type="ECO:0000256" key="8">
    <source>
        <dbReference type="ARBA" id="ARBA00023136"/>
    </source>
</evidence>
<keyword evidence="14" id="KW-1185">Reference proteome</keyword>
<organism evidence="13 14">
    <name type="scientific">Pyxicephalus adspersus</name>
    <name type="common">African bullfrog</name>
    <dbReference type="NCBI Taxonomy" id="30357"/>
    <lineage>
        <taxon>Eukaryota</taxon>
        <taxon>Metazoa</taxon>
        <taxon>Chordata</taxon>
        <taxon>Craniata</taxon>
        <taxon>Vertebrata</taxon>
        <taxon>Euteleostomi</taxon>
        <taxon>Amphibia</taxon>
        <taxon>Batrachia</taxon>
        <taxon>Anura</taxon>
        <taxon>Neobatrachia</taxon>
        <taxon>Ranoidea</taxon>
        <taxon>Pyxicephalidae</taxon>
        <taxon>Pyxicephalinae</taxon>
        <taxon>Pyxicephalus</taxon>
    </lineage>
</organism>
<keyword evidence="9 11" id="KW-0675">Receptor</keyword>
<gene>
    <name evidence="13" type="ORF">GDO54_001577</name>
</gene>
<evidence type="ECO:0000313" key="13">
    <source>
        <dbReference type="EMBL" id="DBA33964.1"/>
    </source>
</evidence>
<comment type="similarity">
    <text evidence="2 11">Belongs to the G-protein coupled receptor 1 family.</text>
</comment>
<comment type="caution">
    <text evidence="13">The sequence shown here is derived from an EMBL/GenBank/DDBJ whole genome shotgun (WGS) entry which is preliminary data.</text>
</comment>
<dbReference type="PANTHER" id="PTHR24062">
    <property type="entry name" value="VOMERONASAL TYPE-1 RECEPTOR"/>
    <property type="match status" value="1"/>
</dbReference>
<dbReference type="GO" id="GO:0016503">
    <property type="term" value="F:pheromone receptor activity"/>
    <property type="evidence" value="ECO:0007669"/>
    <property type="project" value="InterPro"/>
</dbReference>
<feature type="transmembrane region" description="Helical" evidence="11">
    <location>
        <begin position="190"/>
        <end position="208"/>
    </location>
</feature>
<evidence type="ECO:0000256" key="10">
    <source>
        <dbReference type="ARBA" id="ARBA00023224"/>
    </source>
</evidence>
<evidence type="ECO:0000256" key="2">
    <source>
        <dbReference type="ARBA" id="ARBA00010663"/>
    </source>
</evidence>
<dbReference type="InterPro" id="IPR004072">
    <property type="entry name" value="Vmron_rcpt_1"/>
</dbReference>
<dbReference type="Gene3D" id="1.20.1070.10">
    <property type="entry name" value="Rhodopsin 7-helix transmembrane proteins"/>
    <property type="match status" value="1"/>
</dbReference>
<keyword evidence="10 11" id="KW-0807">Transducer</keyword>
<keyword evidence="8 11" id="KW-0472">Membrane</keyword>
<accession>A0AAV3B133</accession>
<feature type="domain" description="G-protein coupled receptors family 1 profile" evidence="12">
    <location>
        <begin position="22"/>
        <end position="285"/>
    </location>
</feature>
<dbReference type="Pfam" id="PF03402">
    <property type="entry name" value="V1R"/>
    <property type="match status" value="1"/>
</dbReference>
<evidence type="ECO:0000256" key="4">
    <source>
        <dbReference type="ARBA" id="ARBA00022507"/>
    </source>
</evidence>
<dbReference type="AlphaFoldDB" id="A0AAV3B133"/>
<dbReference type="PROSITE" id="PS50262">
    <property type="entry name" value="G_PROTEIN_RECEP_F1_2"/>
    <property type="match status" value="1"/>
</dbReference>
<evidence type="ECO:0000256" key="1">
    <source>
        <dbReference type="ARBA" id="ARBA00004651"/>
    </source>
</evidence>
<evidence type="ECO:0000256" key="11">
    <source>
        <dbReference type="RuleBase" id="RU364061"/>
    </source>
</evidence>
<feature type="transmembrane region" description="Helical" evidence="11">
    <location>
        <begin position="124"/>
        <end position="145"/>
    </location>
</feature>
<keyword evidence="3 11" id="KW-1003">Cell membrane</keyword>
<keyword evidence="6 11" id="KW-1133">Transmembrane helix</keyword>
<keyword evidence="4 11" id="KW-0589">Pheromone response</keyword>
<comment type="subcellular location">
    <subcellularLocation>
        <location evidence="1 11">Cell membrane</location>
        <topology evidence="1 11">Multi-pass membrane protein</topology>
    </subcellularLocation>
</comment>
<name>A0AAV3B133_PYXAD</name>
<dbReference type="InterPro" id="IPR017452">
    <property type="entry name" value="GPCR_Rhodpsn_7TM"/>
</dbReference>
<dbReference type="EMBL" id="DYDO01000001">
    <property type="protein sequence ID" value="DBA33964.1"/>
    <property type="molecule type" value="Genomic_DNA"/>
</dbReference>
<proteinExistence type="inferred from homology"/>
<dbReference type="GO" id="GO:0005886">
    <property type="term" value="C:plasma membrane"/>
    <property type="evidence" value="ECO:0007669"/>
    <property type="project" value="UniProtKB-SubCell"/>
</dbReference>
<protein>
    <recommendedName>
        <fullName evidence="11">Vomeronasal type-1 receptor</fullName>
    </recommendedName>
</protein>
<evidence type="ECO:0000259" key="12">
    <source>
        <dbReference type="PROSITE" id="PS50262"/>
    </source>
</evidence>
<dbReference type="GO" id="GO:0019236">
    <property type="term" value="P:response to pheromone"/>
    <property type="evidence" value="ECO:0007669"/>
    <property type="project" value="UniProtKB-KW"/>
</dbReference>
<feature type="transmembrane region" description="Helical" evidence="11">
    <location>
        <begin position="269"/>
        <end position="287"/>
    </location>
</feature>